<dbReference type="GO" id="GO:0032889">
    <property type="term" value="P:regulation of vacuole fusion, non-autophagic"/>
    <property type="evidence" value="ECO:0007669"/>
    <property type="project" value="TreeGrafter"/>
</dbReference>
<dbReference type="SMART" id="SM00173">
    <property type="entry name" value="RAS"/>
    <property type="match status" value="1"/>
</dbReference>
<accession>A0AAD7BDD5</accession>
<proteinExistence type="inferred from homology"/>
<dbReference type="Proteomes" id="UP001221142">
    <property type="component" value="Unassembled WGS sequence"/>
</dbReference>
<dbReference type="PRINTS" id="PR00449">
    <property type="entry name" value="RASTRNSFRMNG"/>
</dbReference>
<dbReference type="PANTHER" id="PTHR47981">
    <property type="entry name" value="RAB FAMILY"/>
    <property type="match status" value="1"/>
</dbReference>
<evidence type="ECO:0000256" key="4">
    <source>
        <dbReference type="ARBA" id="ARBA00023289"/>
    </source>
</evidence>
<comment type="caution">
    <text evidence="6">The sequence shown here is derived from an EMBL/GenBank/DDBJ whole genome shotgun (WGS) entry which is preliminary data.</text>
</comment>
<dbReference type="PROSITE" id="PS51421">
    <property type="entry name" value="RAS"/>
    <property type="match status" value="1"/>
</dbReference>
<dbReference type="NCBIfam" id="TIGR00231">
    <property type="entry name" value="small_GTP"/>
    <property type="match status" value="1"/>
</dbReference>
<dbReference type="GO" id="GO:0000329">
    <property type="term" value="C:fungal-type vacuole membrane"/>
    <property type="evidence" value="ECO:0007669"/>
    <property type="project" value="TreeGrafter"/>
</dbReference>
<dbReference type="PROSITE" id="PS51419">
    <property type="entry name" value="RAB"/>
    <property type="match status" value="1"/>
</dbReference>
<dbReference type="FunFam" id="3.40.50.300:FF:001447">
    <property type="entry name" value="Ras-related protein Rab-1B"/>
    <property type="match status" value="1"/>
</dbReference>
<dbReference type="SMART" id="SM00175">
    <property type="entry name" value="RAB"/>
    <property type="match status" value="1"/>
</dbReference>
<dbReference type="SUPFAM" id="SSF52540">
    <property type="entry name" value="P-loop containing nucleoside triphosphate hydrolases"/>
    <property type="match status" value="1"/>
</dbReference>
<keyword evidence="3" id="KW-0342">GTP-binding</keyword>
<dbReference type="InterPro" id="IPR005225">
    <property type="entry name" value="Small_GTP-bd"/>
</dbReference>
<dbReference type="InterPro" id="IPR027417">
    <property type="entry name" value="P-loop_NTPase"/>
</dbReference>
<dbReference type="GO" id="GO:0003924">
    <property type="term" value="F:GTPase activity"/>
    <property type="evidence" value="ECO:0007669"/>
    <property type="project" value="InterPro"/>
</dbReference>
<feature type="compositionally biased region" description="Low complexity" evidence="5">
    <location>
        <begin position="225"/>
        <end position="240"/>
    </location>
</feature>
<evidence type="ECO:0000256" key="2">
    <source>
        <dbReference type="ARBA" id="ARBA00022741"/>
    </source>
</evidence>
<keyword evidence="2" id="KW-0547">Nucleotide-binding</keyword>
<dbReference type="EMBL" id="JARKIF010000021">
    <property type="protein sequence ID" value="KAJ7617343.1"/>
    <property type="molecule type" value="Genomic_DNA"/>
</dbReference>
<sequence>MPTFKVVVIGASGVGKTSLRGQYISARFSSSYRATIGADFITKTLPPLNPDEDEEEPVTLQIWDTAGQERFSSLASAFFRGADAAILMYDVTAPETLEALTKWWGEFRDKAPVEDEDLPGFCVAVVGNKVDLLVGVEHEGVSPAQGARFVRTLIPRPDTPPLDPPLSLHAHTPEDEYDDDLLASSQLTARPLDSPTPTSILRPNGRHHHPSASQISFSPLAIPGASRASSRARSTVGRASLSTATSTLTIYHTPSSSVFSDSASEYWHDAQSLHSPSYSTVNRSFADSLSSDGSPVRTNGNGSIETRPNRSPSETWLTEPETAEHTRGGAAHFRTSARSGEGVGDVFAWVARRLVGERKRREAEMGLNGRGNRRRGGASGGGSVEDRLRVRLGLGLNGATAGEGGKCC</sequence>
<evidence type="ECO:0000313" key="6">
    <source>
        <dbReference type="EMBL" id="KAJ7617343.1"/>
    </source>
</evidence>
<name>A0AAD7BDD5_9AGAR</name>
<gene>
    <name evidence="6" type="ORF">FB45DRAFT_992780</name>
</gene>
<feature type="compositionally biased region" description="Polar residues" evidence="5">
    <location>
        <begin position="283"/>
        <end position="316"/>
    </location>
</feature>
<evidence type="ECO:0000313" key="7">
    <source>
        <dbReference type="Proteomes" id="UP001221142"/>
    </source>
</evidence>
<keyword evidence="7" id="KW-1185">Reference proteome</keyword>
<comment type="similarity">
    <text evidence="1">Belongs to the small GTPase superfamily. Rab family.</text>
</comment>
<feature type="region of interest" description="Disordered" evidence="5">
    <location>
        <begin position="283"/>
        <end position="329"/>
    </location>
</feature>
<evidence type="ECO:0000256" key="1">
    <source>
        <dbReference type="ARBA" id="ARBA00006270"/>
    </source>
</evidence>
<organism evidence="6 7">
    <name type="scientific">Roridomyces roridus</name>
    <dbReference type="NCBI Taxonomy" id="1738132"/>
    <lineage>
        <taxon>Eukaryota</taxon>
        <taxon>Fungi</taxon>
        <taxon>Dikarya</taxon>
        <taxon>Basidiomycota</taxon>
        <taxon>Agaricomycotina</taxon>
        <taxon>Agaricomycetes</taxon>
        <taxon>Agaricomycetidae</taxon>
        <taxon>Agaricales</taxon>
        <taxon>Marasmiineae</taxon>
        <taxon>Mycenaceae</taxon>
        <taxon>Roridomyces</taxon>
    </lineage>
</organism>
<keyword evidence="4" id="KW-0449">Lipoprotein</keyword>
<dbReference type="InterPro" id="IPR001806">
    <property type="entry name" value="Small_GTPase"/>
</dbReference>
<feature type="region of interest" description="Disordered" evidence="5">
    <location>
        <begin position="188"/>
        <end position="240"/>
    </location>
</feature>
<dbReference type="SMART" id="SM00174">
    <property type="entry name" value="RHO"/>
    <property type="match status" value="1"/>
</dbReference>
<reference evidence="6" key="1">
    <citation type="submission" date="2023-03" db="EMBL/GenBank/DDBJ databases">
        <title>Massive genome expansion in bonnet fungi (Mycena s.s.) driven by repeated elements and novel gene families across ecological guilds.</title>
        <authorList>
            <consortium name="Lawrence Berkeley National Laboratory"/>
            <person name="Harder C.B."/>
            <person name="Miyauchi S."/>
            <person name="Viragh M."/>
            <person name="Kuo A."/>
            <person name="Thoen E."/>
            <person name="Andreopoulos B."/>
            <person name="Lu D."/>
            <person name="Skrede I."/>
            <person name="Drula E."/>
            <person name="Henrissat B."/>
            <person name="Morin E."/>
            <person name="Kohler A."/>
            <person name="Barry K."/>
            <person name="LaButti K."/>
            <person name="Morin E."/>
            <person name="Salamov A."/>
            <person name="Lipzen A."/>
            <person name="Mereny Z."/>
            <person name="Hegedus B."/>
            <person name="Baldrian P."/>
            <person name="Stursova M."/>
            <person name="Weitz H."/>
            <person name="Taylor A."/>
            <person name="Grigoriev I.V."/>
            <person name="Nagy L.G."/>
            <person name="Martin F."/>
            <person name="Kauserud H."/>
        </authorList>
    </citation>
    <scope>NUCLEOTIDE SEQUENCE</scope>
    <source>
        <strain evidence="6">9284</strain>
    </source>
</reference>
<dbReference type="Gene3D" id="3.40.50.300">
    <property type="entry name" value="P-loop containing nucleotide triphosphate hydrolases"/>
    <property type="match status" value="1"/>
</dbReference>
<evidence type="ECO:0000256" key="5">
    <source>
        <dbReference type="SAM" id="MobiDB-lite"/>
    </source>
</evidence>
<protein>
    <submittedName>
        <fullName evidence="6">Ras-domain-containing protein</fullName>
    </submittedName>
</protein>
<dbReference type="GO" id="GO:0005770">
    <property type="term" value="C:late endosome"/>
    <property type="evidence" value="ECO:0007669"/>
    <property type="project" value="TreeGrafter"/>
</dbReference>
<dbReference type="Pfam" id="PF00071">
    <property type="entry name" value="Ras"/>
    <property type="match status" value="1"/>
</dbReference>
<dbReference type="AlphaFoldDB" id="A0AAD7BDD5"/>
<feature type="region of interest" description="Disordered" evidence="5">
    <location>
        <begin position="154"/>
        <end position="173"/>
    </location>
</feature>
<dbReference type="PANTHER" id="PTHR47981:SF20">
    <property type="entry name" value="RAS-RELATED PROTEIN RAB-7A"/>
    <property type="match status" value="1"/>
</dbReference>
<evidence type="ECO:0000256" key="3">
    <source>
        <dbReference type="ARBA" id="ARBA00023134"/>
    </source>
</evidence>
<keyword evidence="4" id="KW-0636">Prenylation</keyword>
<dbReference type="GO" id="GO:0005525">
    <property type="term" value="F:GTP binding"/>
    <property type="evidence" value="ECO:0007669"/>
    <property type="project" value="UniProtKB-KW"/>
</dbReference>